<name>A0ABY6MDL7_9BACT</name>
<feature type="domain" description="Glycine-rich" evidence="3">
    <location>
        <begin position="39"/>
        <end position="238"/>
    </location>
</feature>
<feature type="domain" description="PKD-like" evidence="2">
    <location>
        <begin position="338"/>
        <end position="424"/>
    </location>
</feature>
<proteinExistence type="predicted"/>
<feature type="compositionally biased region" description="Low complexity" evidence="1">
    <location>
        <begin position="169"/>
        <end position="182"/>
    </location>
</feature>
<evidence type="ECO:0000256" key="1">
    <source>
        <dbReference type="SAM" id="MobiDB-lite"/>
    </source>
</evidence>
<feature type="region of interest" description="Disordered" evidence="1">
    <location>
        <begin position="169"/>
        <end position="229"/>
    </location>
</feature>
<feature type="domain" description="PKD-like" evidence="2">
    <location>
        <begin position="433"/>
        <end position="521"/>
    </location>
</feature>
<evidence type="ECO:0008006" key="6">
    <source>
        <dbReference type="Google" id="ProtNLM"/>
    </source>
</evidence>
<accession>A0ABY6MDL7</accession>
<evidence type="ECO:0000313" key="5">
    <source>
        <dbReference type="Proteomes" id="UP001163156"/>
    </source>
</evidence>
<evidence type="ECO:0000259" key="3">
    <source>
        <dbReference type="Pfam" id="PF21722"/>
    </source>
</evidence>
<reference evidence="4" key="1">
    <citation type="submission" date="2022-10" db="EMBL/GenBank/DDBJ databases">
        <title>Algoriphagus sp. a novel bacteria isolate from halophytes salicornia europaea.</title>
        <authorList>
            <person name="Peng Y."/>
            <person name="Jiang L."/>
            <person name="Lee J."/>
        </authorList>
    </citation>
    <scope>NUCLEOTIDE SEQUENCE</scope>
    <source>
        <strain evidence="4">TR-M5</strain>
    </source>
</reference>
<sequence>MSRNLPVSILFFLLIVVGWEAYGQTVSFSPDLADPEVRQFTVPAGVTSITVEVWGGGGRGGTRRKSDGNGETGGGGGGGYSRSIITVSPGQVIDYYVGFGSTTQEKGEDSWFLSNTTLLANGGNSVADGASSGATGGAIGIGDITYRGGDGANAGSNFGGGGGSSAGINAHGSDANNSSGGSAQIGGGNGGNGKTGDQGDGVDGANPGGGGGGVIRKNSSETDIKGGNGGNGQIRISYIALTSATGTDNQTVCEDDPITTISYSFPPNSTNVSVSNLPNGLTASSPNLTAGTISISGIPLESGTFTISATPPYNSFFTLTKTGTVTVILEPDVTDMSETICSEETFTATPMDGTNGFVPSGTTYTWGAPAMSGGLTGGAAGSGTSISGTLTNTTNTVQTATYTVTPSVNGCIGPDFTVTVTVDPVATITDFSETICTTDSFTIDPANGTDGIIPSGTTYSWNAPIMTGGVIGGVAGSGNTISGTLSNPTNIPGTATYTITPTSGSCTGEDFTVTITVNPENTATPVGSEDQSQCINEALVDITFNTTGATGISNDGADGANGLPPGVTATWNSGVITISGTPSSTTNSPYNYSIPLTGGCGTVFATGTITVFDDNTVSPNTAVDQPLCIDTPLSPITFTTTGATGIVDDGIDGANGLPPGLSATWAGNIITISGSPTEHVNSPYNYSIPLLGGCNDLFAEGTITVNRASEITSENMADQRICDGANFSELSITAVGTGTLNYQWFSNGSPSKTGATMVGSNSPNYTPPSASIGTTYYYVEVSSDCSPIATSSFMEATVEPTTVITTEIDNTGEVECYGDGFLPLTVVADGADLTYQWYTKTDNLDPVTNPGTPVSGATSATFTPPSTTPEFDSYYYYVVVTGFCGVETSIISGEYIVLPPATYITLDPSTADVETCKDGIFPELEVAAIGETDPIDFPDILYQWYSNSFPNNTGGTPISGATSPTYTPSSSTVGTLYYYATAASECGTVPSDVSGAFTVNQPSVVTSESLSAQEICEDNTFTPISVVADGHGTINYQWYSNTSAVADTLGANVVEISGANSDSFTPPTTLGTLYYFVKVSSDCGENVLSGPSGAFTVNPLPVPTLTSDVDFDPFVCVGTPVTYTTESGQTNYIWEFPGQVLNTDYTVTSGGTSSSNSVTITWLSDGAKDVSIYYTDPNGCTADTPIVNSITVDPLPVPILTSSIDADPFVCEGSSVSYTTDSGQDNYTWSFPGQVENTDYIITSGGTSTSNTATITWLTDGNKDVTISYTDANGCSPSTPTTNTITIDPLPIPTFTSSPGSDTCAEIDEVTYTTQPGQSNYIWSIPGVEDTDYEITGGGIGATDSSVSILWISDGSKTVEVSYTDSSTGCVAASPATSTTEVEALATVGPTSNPFPSVCISEPTLQPFTQPTTGITSIGSATGLPPGVNAVFNSSTGEIEFNGDVKGATPGLYNYSIPLIGNCTNGLTATGSIDVTPTYELTSVSSASATVSGGSASITINGNLTTLPDGEYEVSYSLDDGTNPPIETTSPSFFVNNGRGTFSTDPLDIEDVDVYTLTIKNIRKITDVCTIDLYENDPINTTYFSVCGAPFNIDGTFHVPAGIYEITIQAFAAGSTGETGTITIPVRPGQPLGVFVGQSGTTGIDRDTWVTLDSSDPDPESSALIYLTGTGGVGNGQVLISYTCPDPNEGDCFEVIDDGGISGTTIIRFTCDYDWQIPEGLVEFSVYAVGGGGGGGMGDTGGGGGGGGFTSMSVFSNNPFGIAAGNSLNIDVGDGGEGAETVNKKGENGESTMVSASIPDVAGNITINLNAQGGGGGGSYNNVEGLDGASGGGGAYGSSDNAGSGGEGEAGQGNSGGNGGSAKKGGGGSSAGGGGGGAGVAGTAGTGSGVGNSQGGEGGEGSTFLINGNTYGYGAGGGGIGFNDNSNNNGGKIEGSGGEVNGVVLGGNAGPNSIGGNGTDYTGSGGGAGNLGGGSGGQGVVYITYFNYRILEVSYLYFNAEYNLESRSGELTWATSQEWGNDRFEIERALASDLSSWTKIGEVKGQGYSDSPTYYSFEDLELPASGGNILYRLKQIDTDESFSYSVTRSIQVKGLKGQTSWIVYPNPSSPGTYVTVDLLDRSSYRDEPIFVKIADVIGTFETYSVRSIEEVSIAVNNYLEQAAPGIHIVQLTWGKHTEQLKILRR</sequence>
<organism evidence="4 5">
    <name type="scientific">Algoriphagus halophytocola</name>
    <dbReference type="NCBI Taxonomy" id="2991499"/>
    <lineage>
        <taxon>Bacteria</taxon>
        <taxon>Pseudomonadati</taxon>
        <taxon>Bacteroidota</taxon>
        <taxon>Cytophagia</taxon>
        <taxon>Cytophagales</taxon>
        <taxon>Cyclobacteriaceae</taxon>
        <taxon>Algoriphagus</taxon>
    </lineage>
</organism>
<feature type="region of interest" description="Disordered" evidence="1">
    <location>
        <begin position="54"/>
        <end position="81"/>
    </location>
</feature>
<dbReference type="Pfam" id="PF19406">
    <property type="entry name" value="PKD_5"/>
    <property type="match status" value="2"/>
</dbReference>
<evidence type="ECO:0000313" key="4">
    <source>
        <dbReference type="EMBL" id="UZD21863.1"/>
    </source>
</evidence>
<dbReference type="InterPro" id="IPR049304">
    <property type="entry name" value="Gly_rich_dom"/>
</dbReference>
<dbReference type="RefSeq" id="WP_264808329.1">
    <property type="nucleotide sequence ID" value="NZ_CP110226.1"/>
</dbReference>
<feature type="compositionally biased region" description="Gly residues" evidence="1">
    <location>
        <begin position="70"/>
        <end position="80"/>
    </location>
</feature>
<feature type="domain" description="Glycine-rich" evidence="3">
    <location>
        <begin position="1713"/>
        <end position="1985"/>
    </location>
</feature>
<keyword evidence="5" id="KW-1185">Reference proteome</keyword>
<protein>
    <recommendedName>
        <fullName evidence="6">T9SS type B sorting domain-containing protein</fullName>
    </recommendedName>
</protein>
<dbReference type="Gene3D" id="2.60.40.2700">
    <property type="match status" value="1"/>
</dbReference>
<dbReference type="InterPro" id="IPR045828">
    <property type="entry name" value="PKD_Bacteroidetes"/>
</dbReference>
<evidence type="ECO:0000259" key="2">
    <source>
        <dbReference type="Pfam" id="PF19406"/>
    </source>
</evidence>
<feature type="region of interest" description="Disordered" evidence="1">
    <location>
        <begin position="1831"/>
        <end position="1878"/>
    </location>
</feature>
<dbReference type="EMBL" id="CP110226">
    <property type="protein sequence ID" value="UZD21863.1"/>
    <property type="molecule type" value="Genomic_DNA"/>
</dbReference>
<gene>
    <name evidence="4" type="ORF">OM944_14445</name>
</gene>
<feature type="compositionally biased region" description="Gly residues" evidence="1">
    <location>
        <begin position="183"/>
        <end position="214"/>
    </location>
</feature>
<feature type="compositionally biased region" description="Gly residues" evidence="1">
    <location>
        <begin position="1843"/>
        <end position="1878"/>
    </location>
</feature>
<dbReference type="Proteomes" id="UP001163156">
    <property type="component" value="Chromosome"/>
</dbReference>
<dbReference type="Pfam" id="PF21722">
    <property type="entry name" value="Gly_rich_2"/>
    <property type="match status" value="2"/>
</dbReference>